<dbReference type="AlphaFoldDB" id="A0A918BWE3"/>
<evidence type="ECO:0000313" key="1">
    <source>
        <dbReference type="EMBL" id="GGQ94241.1"/>
    </source>
</evidence>
<dbReference type="RefSeq" id="WP_189087699.1">
    <property type="nucleotide sequence ID" value="NZ_BMQL01000001.1"/>
</dbReference>
<accession>A0A918BWE3</accession>
<protein>
    <recommendedName>
        <fullName evidence="3">DUF4177 domain-containing protein</fullName>
    </recommendedName>
</protein>
<reference evidence="1" key="2">
    <citation type="submission" date="2020-09" db="EMBL/GenBank/DDBJ databases">
        <authorList>
            <person name="Sun Q."/>
            <person name="Ohkuma M."/>
        </authorList>
    </citation>
    <scope>NUCLEOTIDE SEQUENCE</scope>
    <source>
        <strain evidence="1">JCM 31311</strain>
    </source>
</reference>
<gene>
    <name evidence="1" type="ORF">GCM10008957_02970</name>
</gene>
<keyword evidence="2" id="KW-1185">Reference proteome</keyword>
<dbReference type="Proteomes" id="UP000603865">
    <property type="component" value="Unassembled WGS sequence"/>
</dbReference>
<dbReference type="InterPro" id="IPR025234">
    <property type="entry name" value="YjzH-like"/>
</dbReference>
<evidence type="ECO:0008006" key="3">
    <source>
        <dbReference type="Google" id="ProtNLM"/>
    </source>
</evidence>
<name>A0A918BWE3_9DEIO</name>
<sequence length="63" mass="7341">MYDYQFVRVPITYRSGQIESASYQEVTAQHAREGWRLVQILIENPAAVAAEYVLIFERPIQQP</sequence>
<reference evidence="1" key="1">
    <citation type="journal article" date="2014" name="Int. J. Syst. Evol. Microbiol.">
        <title>Complete genome sequence of Corynebacterium casei LMG S-19264T (=DSM 44701T), isolated from a smear-ripened cheese.</title>
        <authorList>
            <consortium name="US DOE Joint Genome Institute (JGI-PGF)"/>
            <person name="Walter F."/>
            <person name="Albersmeier A."/>
            <person name="Kalinowski J."/>
            <person name="Ruckert C."/>
        </authorList>
    </citation>
    <scope>NUCLEOTIDE SEQUENCE</scope>
    <source>
        <strain evidence="1">JCM 31311</strain>
    </source>
</reference>
<proteinExistence type="predicted"/>
<dbReference type="Pfam" id="PF13783">
    <property type="entry name" value="DUF4177"/>
    <property type="match status" value="1"/>
</dbReference>
<comment type="caution">
    <text evidence="1">The sequence shown here is derived from an EMBL/GenBank/DDBJ whole genome shotgun (WGS) entry which is preliminary data.</text>
</comment>
<evidence type="ECO:0000313" key="2">
    <source>
        <dbReference type="Proteomes" id="UP000603865"/>
    </source>
</evidence>
<organism evidence="1 2">
    <name type="scientific">Deinococcus ruber</name>
    <dbReference type="NCBI Taxonomy" id="1848197"/>
    <lineage>
        <taxon>Bacteria</taxon>
        <taxon>Thermotogati</taxon>
        <taxon>Deinococcota</taxon>
        <taxon>Deinococci</taxon>
        <taxon>Deinococcales</taxon>
        <taxon>Deinococcaceae</taxon>
        <taxon>Deinococcus</taxon>
    </lineage>
</organism>
<dbReference type="EMBL" id="BMQL01000001">
    <property type="protein sequence ID" value="GGQ94241.1"/>
    <property type="molecule type" value="Genomic_DNA"/>
</dbReference>